<dbReference type="PANTHER" id="PTHR13966">
    <property type="entry name" value="ENDONUCLEASE RELATED"/>
    <property type="match status" value="1"/>
</dbReference>
<feature type="domain" description="DNA/RNA non-specific endonuclease/pyrophosphatase/phosphodiesterase" evidence="12">
    <location>
        <begin position="88"/>
        <end position="311"/>
    </location>
</feature>
<dbReference type="InterPro" id="IPR020821">
    <property type="entry name" value="ENPP1-3/EXOG-like_nuc-like"/>
</dbReference>
<keyword evidence="5" id="KW-0255">Endonuclease</keyword>
<dbReference type="Pfam" id="PF01223">
    <property type="entry name" value="Endonuclease_NS"/>
    <property type="match status" value="1"/>
</dbReference>
<feature type="compositionally biased region" description="Basic and acidic residues" evidence="10">
    <location>
        <begin position="436"/>
        <end position="447"/>
    </location>
</feature>
<dbReference type="GO" id="GO:0000014">
    <property type="term" value="F:single-stranded DNA endodeoxyribonuclease activity"/>
    <property type="evidence" value="ECO:0007669"/>
    <property type="project" value="TreeGrafter"/>
</dbReference>
<dbReference type="InterPro" id="IPR040255">
    <property type="entry name" value="Non-specific_endonuclease"/>
</dbReference>
<dbReference type="SMART" id="SM00892">
    <property type="entry name" value="Endonuclease_NS"/>
    <property type="match status" value="1"/>
</dbReference>
<dbReference type="EMBL" id="JALJOQ010000066">
    <property type="protein sequence ID" value="KAK9802850.1"/>
    <property type="molecule type" value="Genomic_DNA"/>
</dbReference>
<evidence type="ECO:0000313" key="14">
    <source>
        <dbReference type="Proteomes" id="UP001465755"/>
    </source>
</evidence>
<dbReference type="PROSITE" id="PS01070">
    <property type="entry name" value="NUCLEASE_NON_SPEC"/>
    <property type="match status" value="1"/>
</dbReference>
<comment type="caution">
    <text evidence="13">The sequence shown here is derived from an EMBL/GenBank/DDBJ whole genome shotgun (WGS) entry which is preliminary data.</text>
</comment>
<feature type="compositionally biased region" description="Polar residues" evidence="10">
    <location>
        <begin position="357"/>
        <end position="374"/>
    </location>
</feature>
<keyword evidence="7" id="KW-0460">Magnesium</keyword>
<dbReference type="CDD" id="cd00091">
    <property type="entry name" value="NUC"/>
    <property type="match status" value="1"/>
</dbReference>
<dbReference type="InterPro" id="IPR018524">
    <property type="entry name" value="DNA/RNA_endonuclease_AS"/>
</dbReference>
<sequence length="447" mass="47749">MPPGLSTQVTRLAERIFFREAQKAVRGLSRQVPLSGRQLGIGIAIGATAGVAGTYLLLKPVHEAPTAPSAVSHPAAKYGLPQSNHLRLFEGYISDFDPRTRNPAYVLECITKESSSGEGNRESVAFYEDEGIDKRFRNRLDDFRRSGYDRGHLAPAADHKSSQAAMKATFSLSNISPQVGAGFNRDYWARFERFVKLLSRSCDRVYIATGPLYLPKASGQGGFEMQYPLIGNAPRLVAVPTHFFKVILAEPPAGADGSKAAGSSQKKMVVGAFVMPNAPIDPTTPLSAFAVPLTALEEASGLDFFPAYLNDSRRAALDTTALSWQALGRTQMQQATPALKAELLSLLAADPSLEPQAASSSGAPSTSQPQSPATKQRPMAVSMRPFPTGAGGMGAVHVCEHVDCKLPAEDWFQAAQAARNSSSVSSAEQPAGKLPLKGEKSNGKHAR</sequence>
<keyword evidence="4 9" id="KW-0479">Metal-binding</keyword>
<dbReference type="GO" id="GO:0004521">
    <property type="term" value="F:RNA endonuclease activity"/>
    <property type="evidence" value="ECO:0007669"/>
    <property type="project" value="TreeGrafter"/>
</dbReference>
<dbReference type="GO" id="GO:0003676">
    <property type="term" value="F:nucleic acid binding"/>
    <property type="evidence" value="ECO:0007669"/>
    <property type="project" value="InterPro"/>
</dbReference>
<dbReference type="InterPro" id="IPR044929">
    <property type="entry name" value="DNA/RNA_non-sp_Endonuclease_sf"/>
</dbReference>
<evidence type="ECO:0000256" key="2">
    <source>
        <dbReference type="ARBA" id="ARBA00010052"/>
    </source>
</evidence>
<keyword evidence="3" id="KW-0540">Nuclease</keyword>
<organism evidence="13 14">
    <name type="scientific">Symbiochloris irregularis</name>
    <dbReference type="NCBI Taxonomy" id="706552"/>
    <lineage>
        <taxon>Eukaryota</taxon>
        <taxon>Viridiplantae</taxon>
        <taxon>Chlorophyta</taxon>
        <taxon>core chlorophytes</taxon>
        <taxon>Trebouxiophyceae</taxon>
        <taxon>Trebouxiales</taxon>
        <taxon>Trebouxiaceae</taxon>
        <taxon>Symbiochloris</taxon>
    </lineage>
</organism>
<keyword evidence="14" id="KW-1185">Reference proteome</keyword>
<name>A0AAW1P2X9_9CHLO</name>
<proteinExistence type="inferred from homology"/>
<dbReference type="PANTHER" id="PTHR13966:SF5">
    <property type="entry name" value="ENDONUCLEASE G, MITOCHONDRIAL"/>
    <property type="match status" value="1"/>
</dbReference>
<evidence type="ECO:0000256" key="9">
    <source>
        <dbReference type="PIRSR" id="PIRSR640255-2"/>
    </source>
</evidence>
<evidence type="ECO:0000256" key="3">
    <source>
        <dbReference type="ARBA" id="ARBA00022722"/>
    </source>
</evidence>
<dbReference type="GO" id="GO:0005634">
    <property type="term" value="C:nucleus"/>
    <property type="evidence" value="ECO:0007669"/>
    <property type="project" value="TreeGrafter"/>
</dbReference>
<comment type="similarity">
    <text evidence="2">Belongs to the DNA/RNA non-specific endonuclease family.</text>
</comment>
<feature type="region of interest" description="Disordered" evidence="10">
    <location>
        <begin position="415"/>
        <end position="447"/>
    </location>
</feature>
<evidence type="ECO:0000256" key="10">
    <source>
        <dbReference type="SAM" id="MobiDB-lite"/>
    </source>
</evidence>
<feature type="active site" description="Proton acceptor" evidence="8">
    <location>
        <position position="152"/>
    </location>
</feature>
<evidence type="ECO:0000256" key="8">
    <source>
        <dbReference type="PIRSR" id="PIRSR640255-1"/>
    </source>
</evidence>
<dbReference type="Gene3D" id="3.40.570.10">
    <property type="entry name" value="Extracellular Endonuclease, subunit A"/>
    <property type="match status" value="1"/>
</dbReference>
<reference evidence="13 14" key="1">
    <citation type="journal article" date="2024" name="Nat. Commun.">
        <title>Phylogenomics reveals the evolutionary origins of lichenization in chlorophyte algae.</title>
        <authorList>
            <person name="Puginier C."/>
            <person name="Libourel C."/>
            <person name="Otte J."/>
            <person name="Skaloud P."/>
            <person name="Haon M."/>
            <person name="Grisel S."/>
            <person name="Petersen M."/>
            <person name="Berrin J.G."/>
            <person name="Delaux P.M."/>
            <person name="Dal Grande F."/>
            <person name="Keller J."/>
        </authorList>
    </citation>
    <scope>NUCLEOTIDE SEQUENCE [LARGE SCALE GENOMIC DNA]</scope>
    <source>
        <strain evidence="13 14">SAG 2036</strain>
    </source>
</reference>
<accession>A0AAW1P2X9</accession>
<dbReference type="InterPro" id="IPR001604">
    <property type="entry name" value="Endo_G_ENPP1-like_dom"/>
</dbReference>
<comment type="cofactor">
    <cofactor evidence="1">
        <name>Mg(2+)</name>
        <dbReference type="ChEBI" id="CHEBI:18420"/>
    </cofactor>
</comment>
<feature type="binding site" evidence="9">
    <location>
        <position position="184"/>
    </location>
    <ligand>
        <name>Mg(2+)</name>
        <dbReference type="ChEBI" id="CHEBI:18420"/>
        <note>catalytic</note>
    </ligand>
</feature>
<evidence type="ECO:0000259" key="12">
    <source>
        <dbReference type="SMART" id="SM00892"/>
    </source>
</evidence>
<dbReference type="AlphaFoldDB" id="A0AAW1P2X9"/>
<feature type="compositionally biased region" description="Polar residues" evidence="10">
    <location>
        <begin position="418"/>
        <end position="428"/>
    </location>
</feature>
<protein>
    <recommendedName>
        <fullName evidence="15">Endonuclease</fullName>
    </recommendedName>
</protein>
<evidence type="ECO:0008006" key="15">
    <source>
        <dbReference type="Google" id="ProtNLM"/>
    </source>
</evidence>
<evidence type="ECO:0000259" key="11">
    <source>
        <dbReference type="SMART" id="SM00477"/>
    </source>
</evidence>
<feature type="region of interest" description="Disordered" evidence="10">
    <location>
        <begin position="354"/>
        <end position="387"/>
    </location>
</feature>
<gene>
    <name evidence="13" type="ORF">WJX73_007898</name>
</gene>
<evidence type="ECO:0000256" key="7">
    <source>
        <dbReference type="ARBA" id="ARBA00022842"/>
    </source>
</evidence>
<keyword evidence="6" id="KW-0378">Hydrolase</keyword>
<dbReference type="GO" id="GO:0046872">
    <property type="term" value="F:metal ion binding"/>
    <property type="evidence" value="ECO:0007669"/>
    <property type="project" value="UniProtKB-KW"/>
</dbReference>
<evidence type="ECO:0000256" key="4">
    <source>
        <dbReference type="ARBA" id="ARBA00022723"/>
    </source>
</evidence>
<evidence type="ECO:0000313" key="13">
    <source>
        <dbReference type="EMBL" id="KAK9802850.1"/>
    </source>
</evidence>
<dbReference type="SUPFAM" id="SSF54060">
    <property type="entry name" value="His-Me finger endonucleases"/>
    <property type="match status" value="1"/>
</dbReference>
<evidence type="ECO:0000256" key="5">
    <source>
        <dbReference type="ARBA" id="ARBA00022759"/>
    </source>
</evidence>
<feature type="domain" description="ENPP1-3/EXOG-like endonuclease/phosphodiesterase" evidence="11">
    <location>
        <begin position="89"/>
        <end position="311"/>
    </location>
</feature>
<dbReference type="InterPro" id="IPR044925">
    <property type="entry name" value="His-Me_finger_sf"/>
</dbReference>
<evidence type="ECO:0000256" key="1">
    <source>
        <dbReference type="ARBA" id="ARBA00001946"/>
    </source>
</evidence>
<dbReference type="Proteomes" id="UP001465755">
    <property type="component" value="Unassembled WGS sequence"/>
</dbReference>
<dbReference type="SMART" id="SM00477">
    <property type="entry name" value="NUC"/>
    <property type="match status" value="1"/>
</dbReference>
<dbReference type="GO" id="GO:0005743">
    <property type="term" value="C:mitochondrial inner membrane"/>
    <property type="evidence" value="ECO:0007669"/>
    <property type="project" value="TreeGrafter"/>
</dbReference>
<evidence type="ECO:0000256" key="6">
    <source>
        <dbReference type="ARBA" id="ARBA00022801"/>
    </source>
</evidence>